<gene>
    <name evidence="1" type="ORF">SPACI_013930</name>
</gene>
<dbReference type="Proteomes" id="UP000216052">
    <property type="component" value="Chromosome"/>
</dbReference>
<proteinExistence type="predicted"/>
<organism evidence="1 2">
    <name type="scientific">Sporomusa acidovorans (strain ATCC 49682 / DSM 3132 / Mol)</name>
    <dbReference type="NCBI Taxonomy" id="1123286"/>
    <lineage>
        <taxon>Bacteria</taxon>
        <taxon>Bacillati</taxon>
        <taxon>Bacillota</taxon>
        <taxon>Negativicutes</taxon>
        <taxon>Selenomonadales</taxon>
        <taxon>Sporomusaceae</taxon>
        <taxon>Sporomusa</taxon>
    </lineage>
</organism>
<protein>
    <submittedName>
        <fullName evidence="1">Uncharacterized protein</fullName>
    </submittedName>
</protein>
<evidence type="ECO:0000313" key="2">
    <source>
        <dbReference type="Proteomes" id="UP000216052"/>
    </source>
</evidence>
<evidence type="ECO:0000313" key="1">
    <source>
        <dbReference type="EMBL" id="XFO71378.1"/>
    </source>
</evidence>
<dbReference type="EMBL" id="CP155571">
    <property type="protein sequence ID" value="XFO71378.1"/>
    <property type="molecule type" value="Genomic_DNA"/>
</dbReference>
<name>A0ABZ3IZ61_SPOA4</name>
<sequence length="41" mass="4952">MDHINLCLSVKVIKTSMYIENRQQRPLPVFYFMIVLRKVNL</sequence>
<accession>A0ABZ3IZ61</accession>
<keyword evidence="2" id="KW-1185">Reference proteome</keyword>
<reference evidence="1" key="1">
    <citation type="submission" date="2024-05" db="EMBL/GenBank/DDBJ databases">
        <title>Isolation and characterization of Sporomusa carbonis sp. nov., a carboxydotrophic hydrogenogen in the genus of Sporomusa isolated from a charcoal burning pile.</title>
        <authorList>
            <person name="Boeer T."/>
            <person name="Rosenbaum F."/>
            <person name="Eysell L."/>
            <person name="Mueller V."/>
            <person name="Daniel R."/>
            <person name="Poehlein A."/>
        </authorList>
    </citation>
    <scope>NUCLEOTIDE SEQUENCE [LARGE SCALE GENOMIC DNA]</scope>
    <source>
        <strain evidence="1">DSM 3132</strain>
    </source>
</reference>